<sequence>MKPHSPEAIEAQARAFLSDLLMAVPLARAQGDDAAMLAALERAALFTPVFPDWPTPVDDWLQQAQALARARREPETLRRLILRRAVVLMRRREFDEALAALAQAGEVRGAPAESGRGWLLATRARILVRRQQFDAARATLETLAGPRDAGWTGWLPVVARAELQLECGEFTAAAATLHTALLGLPAEVVEERIQMLQSLGFVLIAQVEPQAARARLDEARHLLRAAGAWPEVIQMELAVGSLHAACGDAAAAQCRFDAAAGLCERYPQPQLETLLGLASARALAAQGQAGAAVAAALEVAKGYARQGSVIGYVSMIVFVAALHVDAGRHDEAYRALATGLAVARHRGWAVVEQVLRGRITHLRDAVLGPERFDAMARALVERMKGG</sequence>
<dbReference type="EMBL" id="JBHSOG010000096">
    <property type="protein sequence ID" value="MFC5771556.1"/>
    <property type="molecule type" value="Genomic_DNA"/>
</dbReference>
<dbReference type="Gene3D" id="1.25.40.10">
    <property type="entry name" value="Tetratricopeptide repeat domain"/>
    <property type="match status" value="1"/>
</dbReference>
<dbReference type="InterPro" id="IPR011990">
    <property type="entry name" value="TPR-like_helical_dom_sf"/>
</dbReference>
<dbReference type="SUPFAM" id="SSF48452">
    <property type="entry name" value="TPR-like"/>
    <property type="match status" value="1"/>
</dbReference>
<keyword evidence="2" id="KW-1185">Reference proteome</keyword>
<protein>
    <submittedName>
        <fullName evidence="1">Uncharacterized protein</fullName>
    </submittedName>
</protein>
<reference evidence="2" key="1">
    <citation type="journal article" date="2019" name="Int. J. Syst. Evol. Microbiol.">
        <title>The Global Catalogue of Microorganisms (GCM) 10K type strain sequencing project: providing services to taxonomists for standard genome sequencing and annotation.</title>
        <authorList>
            <consortium name="The Broad Institute Genomics Platform"/>
            <consortium name="The Broad Institute Genome Sequencing Center for Infectious Disease"/>
            <person name="Wu L."/>
            <person name="Ma J."/>
        </authorList>
    </citation>
    <scope>NUCLEOTIDE SEQUENCE [LARGE SCALE GENOMIC DNA]</scope>
    <source>
        <strain evidence="2">SHR3</strain>
    </source>
</reference>
<dbReference type="RefSeq" id="WP_096447119.1">
    <property type="nucleotide sequence ID" value="NZ_JBHSOG010000096.1"/>
</dbReference>
<accession>A0ABW1AX03</accession>
<dbReference type="Proteomes" id="UP001595974">
    <property type="component" value="Unassembled WGS sequence"/>
</dbReference>
<evidence type="ECO:0000313" key="2">
    <source>
        <dbReference type="Proteomes" id="UP001595974"/>
    </source>
</evidence>
<evidence type="ECO:0000313" key="1">
    <source>
        <dbReference type="EMBL" id="MFC5771556.1"/>
    </source>
</evidence>
<comment type="caution">
    <text evidence="1">The sequence shown here is derived from an EMBL/GenBank/DDBJ whole genome shotgun (WGS) entry which is preliminary data.</text>
</comment>
<organism evidence="1 2">
    <name type="scientific">Thauera sinica</name>
    <dbReference type="NCBI Taxonomy" id="2665146"/>
    <lineage>
        <taxon>Bacteria</taxon>
        <taxon>Pseudomonadati</taxon>
        <taxon>Pseudomonadota</taxon>
        <taxon>Betaproteobacteria</taxon>
        <taxon>Rhodocyclales</taxon>
        <taxon>Zoogloeaceae</taxon>
        <taxon>Thauera</taxon>
    </lineage>
</organism>
<gene>
    <name evidence="1" type="ORF">ACFPTN_19440</name>
</gene>
<name>A0ABW1AX03_9RHOO</name>
<proteinExistence type="predicted"/>